<keyword evidence="1" id="KW-0210">Decarboxylase</keyword>
<dbReference type="Pfam" id="PF01293">
    <property type="entry name" value="PEPCK_ATP"/>
    <property type="match status" value="1"/>
</dbReference>
<sequence length="531" mass="59275">MSFEINRFLETAQRIFEQALADGRLIANPDKDHLKAMVEKEEGVSVSSYGSFSVDSEPNSRAAQFTRNNVDDRFGDEEEKLLLQCEQHLAREQLVSLDLLVGNGALGTTARAIVPKRFAHLIYAGENQFGRANGKVADPTYIIIFFFDDNFSSNKSKPLPKKDITIRVAYLPNGRMVKIIRNSNYFGELKKGIFAAEDWVAKANRGGIFLHAGCRADYLQQAHGGYEWVRSLLIALSANGKTTTTSRVLAWKDHEESWLIQDDGGTLMPDGSFYGFEAGGIFVKTDGLNPRDQRETYYGALKPATFFENVWLDDSGNFDFYNSEKTSNGRAIIVRRDFMHAGNKIDVDGIENLVLITRGPTIPAICRLNAEQAAAFMVLGQAMQSSAGDPTQAGKIISEFFYDPFIAGDKAEHANIFYEIIKNLKNLRCFLINTGGVGEGFRYHDITLNDTMGILDSLCRGGLEDWEMNPNIGFEIPKAIRLVDPIFVHPERLFNAADFTKRQAELKKARIQAIEEVGSGLHPAIRKVFLP</sequence>
<comment type="caution">
    <text evidence="2">The sequence shown here is derived from an EMBL/GenBank/DDBJ whole genome shotgun (WGS) entry which is preliminary data.</text>
</comment>
<dbReference type="GO" id="GO:0005829">
    <property type="term" value="C:cytosol"/>
    <property type="evidence" value="ECO:0007669"/>
    <property type="project" value="TreeGrafter"/>
</dbReference>
<dbReference type="Proteomes" id="UP000265882">
    <property type="component" value="Unassembled WGS sequence"/>
</dbReference>
<proteinExistence type="predicted"/>
<keyword evidence="2" id="KW-0808">Transferase</keyword>
<dbReference type="GO" id="GO:0004612">
    <property type="term" value="F:phosphoenolpyruvate carboxykinase (ATP) activity"/>
    <property type="evidence" value="ECO:0007669"/>
    <property type="project" value="InterPro"/>
</dbReference>
<dbReference type="GO" id="GO:0006094">
    <property type="term" value="P:gluconeogenesis"/>
    <property type="evidence" value="ECO:0007669"/>
    <property type="project" value="InterPro"/>
</dbReference>
<dbReference type="Gene3D" id="2.170.8.10">
    <property type="entry name" value="Phosphoenolpyruvate Carboxykinase, domain 2"/>
    <property type="match status" value="1"/>
</dbReference>
<evidence type="ECO:0000313" key="2">
    <source>
        <dbReference type="EMBL" id="RJP23626.1"/>
    </source>
</evidence>
<dbReference type="Gene3D" id="3.90.228.20">
    <property type="match status" value="1"/>
</dbReference>
<gene>
    <name evidence="2" type="ORF">C4520_05930</name>
</gene>
<dbReference type="GO" id="GO:0005524">
    <property type="term" value="F:ATP binding"/>
    <property type="evidence" value="ECO:0007669"/>
    <property type="project" value="InterPro"/>
</dbReference>
<name>A0A3A4NZR0_ABYX5</name>
<dbReference type="AlphaFoldDB" id="A0A3A4NZR0"/>
<evidence type="ECO:0000256" key="1">
    <source>
        <dbReference type="ARBA" id="ARBA00022793"/>
    </source>
</evidence>
<dbReference type="SUPFAM" id="SSF53795">
    <property type="entry name" value="PEP carboxykinase-like"/>
    <property type="match status" value="1"/>
</dbReference>
<dbReference type="PANTHER" id="PTHR30031:SF0">
    <property type="entry name" value="PHOSPHOENOLPYRUVATE CARBOXYKINASE (ATP)"/>
    <property type="match status" value="1"/>
</dbReference>
<dbReference type="GO" id="GO:0016301">
    <property type="term" value="F:kinase activity"/>
    <property type="evidence" value="ECO:0007669"/>
    <property type="project" value="UniProtKB-KW"/>
</dbReference>
<accession>A0A3A4NZR0</accession>
<keyword evidence="2" id="KW-0418">Kinase</keyword>
<organism evidence="2 3">
    <name type="scientific">Abyssobacteria bacterium (strain SURF_5)</name>
    <dbReference type="NCBI Taxonomy" id="2093360"/>
    <lineage>
        <taxon>Bacteria</taxon>
        <taxon>Pseudomonadati</taxon>
        <taxon>Candidatus Hydrogenedentota</taxon>
        <taxon>Candidatus Abyssobacteria</taxon>
    </lineage>
</organism>
<protein>
    <submittedName>
        <fullName evidence="2">Phosphoenolpyruvate carboxykinase (ATP)</fullName>
    </submittedName>
</protein>
<reference evidence="2 3" key="1">
    <citation type="journal article" date="2017" name="ISME J.">
        <title>Energy and carbon metabolisms in a deep terrestrial subsurface fluid microbial community.</title>
        <authorList>
            <person name="Momper L."/>
            <person name="Jungbluth S.P."/>
            <person name="Lee M.D."/>
            <person name="Amend J.P."/>
        </authorList>
    </citation>
    <scope>NUCLEOTIDE SEQUENCE [LARGE SCALE GENOMIC DNA]</scope>
    <source>
        <strain evidence="2">SURF_5</strain>
    </source>
</reference>
<dbReference type="EMBL" id="QZKU01000044">
    <property type="protein sequence ID" value="RJP23626.1"/>
    <property type="molecule type" value="Genomic_DNA"/>
</dbReference>
<dbReference type="PANTHER" id="PTHR30031">
    <property type="entry name" value="PHOSPHOENOLPYRUVATE CARBOXYKINASE ATP"/>
    <property type="match status" value="1"/>
</dbReference>
<keyword evidence="2" id="KW-0670">Pyruvate</keyword>
<dbReference type="InterPro" id="IPR013035">
    <property type="entry name" value="PEP_carboxykinase_C"/>
</dbReference>
<dbReference type="InterPro" id="IPR001272">
    <property type="entry name" value="PEP_carboxykinase_ATP"/>
</dbReference>
<keyword evidence="1" id="KW-0456">Lyase</keyword>
<evidence type="ECO:0000313" key="3">
    <source>
        <dbReference type="Proteomes" id="UP000265882"/>
    </source>
</evidence>